<accession>A0A8S4RJJ3</accession>
<dbReference type="OrthoDB" id="10014409at2759"/>
<gene>
    <name evidence="1" type="primary">jg16985</name>
    <name evidence="1" type="ORF">PAEG_LOCUS14097</name>
</gene>
<comment type="caution">
    <text evidence="1">The sequence shown here is derived from an EMBL/GenBank/DDBJ whole genome shotgun (WGS) entry which is preliminary data.</text>
</comment>
<reference evidence="1" key="1">
    <citation type="submission" date="2022-03" db="EMBL/GenBank/DDBJ databases">
        <authorList>
            <person name="Lindestad O."/>
        </authorList>
    </citation>
    <scope>NUCLEOTIDE SEQUENCE</scope>
</reference>
<evidence type="ECO:0000313" key="1">
    <source>
        <dbReference type="EMBL" id="CAH2236747.1"/>
    </source>
</evidence>
<keyword evidence="2" id="KW-1185">Reference proteome</keyword>
<name>A0A8S4RJJ3_9NEOP</name>
<sequence length="110" mass="12949">MMVFKAPKQRLRHVPPVYLDGVPLKVVEKLNIWVTLSRANSHEDIERERRALAVRGNMLARRFARCTVDVKSTLFKAFCQSFYTGGLRMTYTRRAYNALRVQYNHAFRML</sequence>
<evidence type="ECO:0000313" key="2">
    <source>
        <dbReference type="Proteomes" id="UP000838756"/>
    </source>
</evidence>
<dbReference type="AlphaFoldDB" id="A0A8S4RJJ3"/>
<protein>
    <submittedName>
        <fullName evidence="1">Jg16985 protein</fullName>
    </submittedName>
</protein>
<organism evidence="1 2">
    <name type="scientific">Pararge aegeria aegeria</name>
    <dbReference type="NCBI Taxonomy" id="348720"/>
    <lineage>
        <taxon>Eukaryota</taxon>
        <taxon>Metazoa</taxon>
        <taxon>Ecdysozoa</taxon>
        <taxon>Arthropoda</taxon>
        <taxon>Hexapoda</taxon>
        <taxon>Insecta</taxon>
        <taxon>Pterygota</taxon>
        <taxon>Neoptera</taxon>
        <taxon>Endopterygota</taxon>
        <taxon>Lepidoptera</taxon>
        <taxon>Glossata</taxon>
        <taxon>Ditrysia</taxon>
        <taxon>Papilionoidea</taxon>
        <taxon>Nymphalidae</taxon>
        <taxon>Satyrinae</taxon>
        <taxon>Satyrini</taxon>
        <taxon>Parargina</taxon>
        <taxon>Pararge</taxon>
    </lineage>
</organism>
<dbReference type="EMBL" id="CAKXAJ010025218">
    <property type="protein sequence ID" value="CAH2236747.1"/>
    <property type="molecule type" value="Genomic_DNA"/>
</dbReference>
<proteinExistence type="predicted"/>
<dbReference type="Proteomes" id="UP000838756">
    <property type="component" value="Unassembled WGS sequence"/>
</dbReference>